<evidence type="ECO:0000313" key="1">
    <source>
        <dbReference type="EMBL" id="KZD50718.1"/>
    </source>
</evidence>
<evidence type="ECO:0000313" key="2">
    <source>
        <dbReference type="Proteomes" id="UP000076482"/>
    </source>
</evidence>
<reference evidence="1 2" key="1">
    <citation type="submission" date="2015-09" db="EMBL/GenBank/DDBJ databases">
        <title>Bacillus cereus food isolates.</title>
        <authorList>
            <person name="Boekhorst J."/>
        </authorList>
    </citation>
    <scope>NUCLEOTIDE SEQUENCE [LARGE SCALE GENOMIC DNA]</scope>
    <source>
        <strain evidence="1 2">B4088</strain>
    </source>
</reference>
<gene>
    <name evidence="1" type="ORF">B4088_6306</name>
</gene>
<comment type="caution">
    <text evidence="1">The sequence shown here is derived from an EMBL/GenBank/DDBJ whole genome shotgun (WGS) entry which is preliminary data.</text>
</comment>
<dbReference type="AlphaFoldDB" id="A0A150E2J1"/>
<organism evidence="1 2">
    <name type="scientific">Bacillus cereus</name>
    <dbReference type="NCBI Taxonomy" id="1396"/>
    <lineage>
        <taxon>Bacteria</taxon>
        <taxon>Bacillati</taxon>
        <taxon>Bacillota</taxon>
        <taxon>Bacilli</taxon>
        <taxon>Bacillales</taxon>
        <taxon>Bacillaceae</taxon>
        <taxon>Bacillus</taxon>
        <taxon>Bacillus cereus group</taxon>
    </lineage>
</organism>
<sequence length="609" mass="71403">MKKLNPLDNTIIEHLACLEINKCILQPPFHLQSNVQWNDKGLSFDGDINIYTNKIKKTDFIGTVPIQIKGTTKFKKIKKQQKIAHSISKEDLDVYYKNDNGVLFFVVTIHPETYVSQAYYKTLAPLDLKKLLDEIELTGQKSITVNFKKLEYGELENICKSFLNSLEKQSKRFIEDAKNIAFSQYKIEYGHVQNNVLVDLFEEQAYVYGVLNDVDFPIDIFQLQEMRKETDEIVTIGNETLRIKSVLKISKEIICLTIENSLTFEFSKKFVDGKLRLINGKVHLSKLKTLGSYVKSLKLLKYLLTYNKIPLSSFEIDTTLNEKETFKDIDENIKIHEELIQICKQIGISEDYIFDEKENLFILFNKIINIFKNKQYDLINFTPPLDKNSMVFCNIELSDYVMVTLLFDGYTAIDFFSVKAIKTMGAFLPKDGHVIDYDDANWREKIWKVSLYLNQSIENMERAANFKYEILELSFQDEHHDIDSLNSIDTHLKYISYFDEYSDEKYLKIAQDLIQRYLLKNPKDIIQKINLYQINLRLGNELSDDEINDILTIQENAQNKNDKILDYACEVLLQNRLKSKRLYESLKKDEQDTIKMYPIYHLYKNLISI</sequence>
<dbReference type="RefSeq" id="WP_000735890.1">
    <property type="nucleotide sequence ID" value="NZ_AP024505.1"/>
</dbReference>
<accession>A0A150E2J1</accession>
<proteinExistence type="predicted"/>
<name>A0A150E2J1_BACCE</name>
<dbReference type="Proteomes" id="UP000076482">
    <property type="component" value="Unassembled WGS sequence"/>
</dbReference>
<dbReference type="EMBL" id="LJKE01000129">
    <property type="protein sequence ID" value="KZD50718.1"/>
    <property type="molecule type" value="Genomic_DNA"/>
</dbReference>
<dbReference type="PATRIC" id="fig|1396.535.peg.6156"/>
<protein>
    <submittedName>
        <fullName evidence="1">Uncharacterized protein</fullName>
    </submittedName>
</protein>